<evidence type="ECO:0000256" key="5">
    <source>
        <dbReference type="ARBA" id="ARBA00022737"/>
    </source>
</evidence>
<feature type="compositionally biased region" description="Low complexity" evidence="13">
    <location>
        <begin position="153"/>
        <end position="162"/>
    </location>
</feature>
<evidence type="ECO:0000256" key="9">
    <source>
        <dbReference type="ARBA" id="ARBA00023163"/>
    </source>
</evidence>
<feature type="region of interest" description="Disordered" evidence="13">
    <location>
        <begin position="141"/>
        <end position="190"/>
    </location>
</feature>
<keyword evidence="9" id="KW-0804">Transcription</keyword>
<dbReference type="PANTHER" id="PTHR10816:SF11">
    <property type="entry name" value="MYELIN TRANSCRIPTION FACTOR 1-LIKE PROTEIN"/>
    <property type="match status" value="1"/>
</dbReference>
<comment type="caution">
    <text evidence="14">The sequence shown here is derived from an EMBL/GenBank/DDBJ whole genome shotgun (WGS) entry which is preliminary data.</text>
</comment>
<accession>A0A6A1QH23</accession>
<dbReference type="GO" id="GO:0005634">
    <property type="term" value="C:nucleus"/>
    <property type="evidence" value="ECO:0007669"/>
    <property type="project" value="UniProtKB-SubCell"/>
</dbReference>
<dbReference type="Proteomes" id="UP000437017">
    <property type="component" value="Unassembled WGS sequence"/>
</dbReference>
<feature type="region of interest" description="Disordered" evidence="13">
    <location>
        <begin position="1"/>
        <end position="26"/>
    </location>
</feature>
<keyword evidence="8" id="KW-0805">Transcription regulation</keyword>
<dbReference type="GO" id="GO:0000978">
    <property type="term" value="F:RNA polymerase II cis-regulatory region sequence-specific DNA binding"/>
    <property type="evidence" value="ECO:0007669"/>
    <property type="project" value="TreeGrafter"/>
</dbReference>
<keyword evidence="3" id="KW-0433">Leucine-rich repeat</keyword>
<keyword evidence="7" id="KW-0862">Zinc</keyword>
<keyword evidence="10" id="KW-0539">Nucleus</keyword>
<protein>
    <recommendedName>
        <fullName evidence="16">Myelin transcription factor 1 domain-containing protein</fullName>
    </recommendedName>
</protein>
<evidence type="ECO:0000256" key="12">
    <source>
        <dbReference type="SAM" id="Coils"/>
    </source>
</evidence>
<evidence type="ECO:0000256" key="4">
    <source>
        <dbReference type="ARBA" id="ARBA00022723"/>
    </source>
</evidence>
<dbReference type="InterPro" id="IPR032675">
    <property type="entry name" value="LRR_dom_sf"/>
</dbReference>
<evidence type="ECO:0000256" key="7">
    <source>
        <dbReference type="ARBA" id="ARBA00022833"/>
    </source>
</evidence>
<evidence type="ECO:0008006" key="16">
    <source>
        <dbReference type="Google" id="ProtNLM"/>
    </source>
</evidence>
<dbReference type="Pfam" id="PF01530">
    <property type="entry name" value="zf-C2HC"/>
    <property type="match status" value="2"/>
</dbReference>
<keyword evidence="4" id="KW-0479">Metal-binding</keyword>
<proteinExistence type="inferred from homology"/>
<gene>
    <name evidence="14" type="ORF">E2I00_011907</name>
</gene>
<evidence type="ECO:0000256" key="1">
    <source>
        <dbReference type="ARBA" id="ARBA00004123"/>
    </source>
</evidence>
<dbReference type="GO" id="GO:0000981">
    <property type="term" value="F:DNA-binding transcription factor activity, RNA polymerase II-specific"/>
    <property type="evidence" value="ECO:0007669"/>
    <property type="project" value="TreeGrafter"/>
</dbReference>
<dbReference type="SUPFAM" id="SSF103637">
    <property type="entry name" value="CCHHC domain"/>
    <property type="match status" value="2"/>
</dbReference>
<dbReference type="InterPro" id="IPR003591">
    <property type="entry name" value="Leu-rich_rpt_typical-subtyp"/>
</dbReference>
<feature type="coiled-coil region" evidence="12">
    <location>
        <begin position="192"/>
        <end position="261"/>
    </location>
</feature>
<keyword evidence="5" id="KW-0677">Repeat</keyword>
<dbReference type="EMBL" id="SGJD01000323">
    <property type="protein sequence ID" value="KAB0405656.1"/>
    <property type="molecule type" value="Genomic_DNA"/>
</dbReference>
<dbReference type="GO" id="GO:0008270">
    <property type="term" value="F:zinc ion binding"/>
    <property type="evidence" value="ECO:0007669"/>
    <property type="project" value="UniProtKB-KW"/>
</dbReference>
<evidence type="ECO:0000256" key="6">
    <source>
        <dbReference type="ARBA" id="ARBA00022771"/>
    </source>
</evidence>
<sequence length="379" mass="41625">MVRAGDRSPELRAPLSRDGGGSRGEPAVRAEARLIAGDLSYRAPPDGKPLLLDEHVLRQQCPWTHPVIERDVRTARCPVPGCDGQGHITGKYASHRSASGCPLAAKRQKDGYLNGSQFSWKSVKTEGMSCPTPGCDGSGHVSGSFLTHRSSKAAHASPSSKAGGERKRKNEKTHQLRNTGSHPWLPALTPAGIENDEEIKQLDEEIKELNESNSQMEADMIKLRTQITTMESSLKTIEEENKVIEQQNESLLHELASLSQSLIHSLANIQLPHMALPLHVGTSGPSRAEQRGLRGVSPASRVLCRVVVPCSSPRFEANALSAAHKLSSKNLYLYKNEIQSIDRQAFKGLASLEQLYLHFNQIETLDPESFQHLPKLERL</sequence>
<evidence type="ECO:0000256" key="10">
    <source>
        <dbReference type="ARBA" id="ARBA00023242"/>
    </source>
</evidence>
<dbReference type="OrthoDB" id="10069059at2759"/>
<dbReference type="SUPFAM" id="SSF52058">
    <property type="entry name" value="L domain-like"/>
    <property type="match status" value="1"/>
</dbReference>
<dbReference type="InterPro" id="IPR036060">
    <property type="entry name" value="Znf_C2H2C_sf"/>
</dbReference>
<organism evidence="14 15">
    <name type="scientific">Balaenoptera physalus</name>
    <name type="common">Fin whale</name>
    <name type="synonym">Balaena physalus</name>
    <dbReference type="NCBI Taxonomy" id="9770"/>
    <lineage>
        <taxon>Eukaryota</taxon>
        <taxon>Metazoa</taxon>
        <taxon>Chordata</taxon>
        <taxon>Craniata</taxon>
        <taxon>Vertebrata</taxon>
        <taxon>Euteleostomi</taxon>
        <taxon>Mammalia</taxon>
        <taxon>Eutheria</taxon>
        <taxon>Laurasiatheria</taxon>
        <taxon>Artiodactyla</taxon>
        <taxon>Whippomorpha</taxon>
        <taxon>Cetacea</taxon>
        <taxon>Mysticeti</taxon>
        <taxon>Balaenopteridae</taxon>
        <taxon>Balaenoptera</taxon>
    </lineage>
</organism>
<dbReference type="Pfam" id="PF13855">
    <property type="entry name" value="LRR_8"/>
    <property type="match status" value="1"/>
</dbReference>
<evidence type="ECO:0000313" key="15">
    <source>
        <dbReference type="Proteomes" id="UP000437017"/>
    </source>
</evidence>
<comment type="subcellular location">
    <subcellularLocation>
        <location evidence="1">Nucleus</location>
    </subcellularLocation>
</comment>
<keyword evidence="12" id="KW-0175">Coiled coil</keyword>
<feature type="compositionally biased region" description="Basic and acidic residues" evidence="13">
    <location>
        <begin position="1"/>
        <end position="10"/>
    </location>
</feature>
<evidence type="ECO:0000256" key="13">
    <source>
        <dbReference type="SAM" id="MobiDB-lite"/>
    </source>
</evidence>
<keyword evidence="15" id="KW-1185">Reference proteome</keyword>
<dbReference type="PROSITE" id="PS51802">
    <property type="entry name" value="ZF_CCHHC"/>
    <property type="match status" value="2"/>
</dbReference>
<dbReference type="PROSITE" id="PS51450">
    <property type="entry name" value="LRR"/>
    <property type="match status" value="1"/>
</dbReference>
<dbReference type="Gene3D" id="3.80.10.10">
    <property type="entry name" value="Ribonuclease Inhibitor"/>
    <property type="match status" value="1"/>
</dbReference>
<dbReference type="InterPro" id="IPR002515">
    <property type="entry name" value="Znf_C2H2C"/>
</dbReference>
<evidence type="ECO:0000256" key="11">
    <source>
        <dbReference type="PROSITE-ProRule" id="PRU01143"/>
    </source>
</evidence>
<evidence type="ECO:0000256" key="8">
    <source>
        <dbReference type="ARBA" id="ARBA00023015"/>
    </source>
</evidence>
<comment type="similarity">
    <text evidence="2">Belongs to the MYT1 family.</text>
</comment>
<evidence type="ECO:0000256" key="2">
    <source>
        <dbReference type="ARBA" id="ARBA00010194"/>
    </source>
</evidence>
<dbReference type="SMART" id="SM00369">
    <property type="entry name" value="LRR_TYP"/>
    <property type="match status" value="2"/>
</dbReference>
<evidence type="ECO:0000313" key="14">
    <source>
        <dbReference type="EMBL" id="KAB0405656.1"/>
    </source>
</evidence>
<evidence type="ECO:0000256" key="3">
    <source>
        <dbReference type="ARBA" id="ARBA00022614"/>
    </source>
</evidence>
<dbReference type="FunFam" id="4.10.320.30:FF:000001">
    <property type="entry name" value="Myelin transcription factor 1-like, a"/>
    <property type="match status" value="1"/>
</dbReference>
<dbReference type="InterPro" id="IPR001611">
    <property type="entry name" value="Leu-rich_rpt"/>
</dbReference>
<keyword evidence="6 11" id="KW-0863">Zinc-finger</keyword>
<dbReference type="PANTHER" id="PTHR10816">
    <property type="entry name" value="MYELIN TRANSCRIPTION FACTOR 1-RELATED"/>
    <property type="match status" value="1"/>
</dbReference>
<name>A0A6A1QH23_BALPH</name>
<reference evidence="14 15" key="1">
    <citation type="journal article" date="2019" name="PLoS ONE">
        <title>Genomic analyses reveal an absence of contemporary introgressive admixture between fin whales and blue whales, despite known hybrids.</title>
        <authorList>
            <person name="Westbury M.V."/>
            <person name="Petersen B."/>
            <person name="Lorenzen E.D."/>
        </authorList>
    </citation>
    <scope>NUCLEOTIDE SEQUENCE [LARGE SCALE GENOMIC DNA]</scope>
    <source>
        <strain evidence="14">FinWhale-01</strain>
    </source>
</reference>
<dbReference type="AlphaFoldDB" id="A0A6A1QH23"/>
<dbReference type="Gene3D" id="4.10.320.30">
    <property type="match status" value="2"/>
</dbReference>